<feature type="region of interest" description="Disordered" evidence="1">
    <location>
        <begin position="1224"/>
        <end position="1269"/>
    </location>
</feature>
<dbReference type="PANTHER" id="PTHR32387:SF0">
    <property type="entry name" value="PROTEIN NO VEIN"/>
    <property type="match status" value="1"/>
</dbReference>
<name>A0AAD5SHD5_9FUNG</name>
<feature type="compositionally biased region" description="Acidic residues" evidence="1">
    <location>
        <begin position="1571"/>
        <end position="1591"/>
    </location>
</feature>
<dbReference type="InterPro" id="IPR052957">
    <property type="entry name" value="Auxin_embryo_med"/>
</dbReference>
<reference evidence="3" key="1">
    <citation type="submission" date="2020-05" db="EMBL/GenBank/DDBJ databases">
        <title>Phylogenomic resolution of chytrid fungi.</title>
        <authorList>
            <person name="Stajich J.E."/>
            <person name="Amses K."/>
            <person name="Simmons R."/>
            <person name="Seto K."/>
            <person name="Myers J."/>
            <person name="Bonds A."/>
            <person name="Quandt C.A."/>
            <person name="Barry K."/>
            <person name="Liu P."/>
            <person name="Grigoriev I."/>
            <person name="Longcore J.E."/>
            <person name="James T.Y."/>
        </authorList>
    </citation>
    <scope>NUCLEOTIDE SEQUENCE</scope>
    <source>
        <strain evidence="3">JEL0318</strain>
    </source>
</reference>
<proteinExistence type="predicted"/>
<dbReference type="Proteomes" id="UP001212841">
    <property type="component" value="Unassembled WGS sequence"/>
</dbReference>
<organism evidence="3 4">
    <name type="scientific">Rhizophlyctis rosea</name>
    <dbReference type="NCBI Taxonomy" id="64517"/>
    <lineage>
        <taxon>Eukaryota</taxon>
        <taxon>Fungi</taxon>
        <taxon>Fungi incertae sedis</taxon>
        <taxon>Chytridiomycota</taxon>
        <taxon>Chytridiomycota incertae sedis</taxon>
        <taxon>Chytridiomycetes</taxon>
        <taxon>Rhizophlyctidales</taxon>
        <taxon>Rhizophlyctidaceae</taxon>
        <taxon>Rhizophlyctis</taxon>
    </lineage>
</organism>
<protein>
    <recommendedName>
        <fullName evidence="2">Sacsin/Nov domain-containing protein</fullName>
    </recommendedName>
</protein>
<comment type="caution">
    <text evidence="3">The sequence shown here is derived from an EMBL/GenBank/DDBJ whole genome shotgun (WGS) entry which is preliminary data.</text>
</comment>
<gene>
    <name evidence="3" type="ORF">HK097_001524</name>
</gene>
<dbReference type="EMBL" id="JADGJD010000130">
    <property type="protein sequence ID" value="KAJ3054546.1"/>
    <property type="molecule type" value="Genomic_DNA"/>
</dbReference>
<feature type="compositionally biased region" description="Polar residues" evidence="1">
    <location>
        <begin position="1224"/>
        <end position="1239"/>
    </location>
</feature>
<dbReference type="SUPFAM" id="SSF55874">
    <property type="entry name" value="ATPase domain of HSP90 chaperone/DNA topoisomerase II/histidine kinase"/>
    <property type="match status" value="1"/>
</dbReference>
<dbReference type="Pfam" id="PF25794">
    <property type="entry name" value="SACS"/>
    <property type="match status" value="1"/>
</dbReference>
<evidence type="ECO:0000313" key="4">
    <source>
        <dbReference type="Proteomes" id="UP001212841"/>
    </source>
</evidence>
<accession>A0AAD5SHD5</accession>
<feature type="region of interest" description="Disordered" evidence="1">
    <location>
        <begin position="1345"/>
        <end position="1591"/>
    </location>
</feature>
<feature type="compositionally biased region" description="Basic and acidic residues" evidence="1">
    <location>
        <begin position="1247"/>
        <end position="1269"/>
    </location>
</feature>
<dbReference type="Gene3D" id="3.30.565.10">
    <property type="entry name" value="Histidine kinase-like ATPase, C-terminal domain"/>
    <property type="match status" value="1"/>
</dbReference>
<feature type="compositionally biased region" description="Polar residues" evidence="1">
    <location>
        <begin position="1539"/>
        <end position="1554"/>
    </location>
</feature>
<feature type="domain" description="Sacsin/Nov" evidence="2">
    <location>
        <begin position="50"/>
        <end position="151"/>
    </location>
</feature>
<evidence type="ECO:0000313" key="3">
    <source>
        <dbReference type="EMBL" id="KAJ3054546.1"/>
    </source>
</evidence>
<evidence type="ECO:0000256" key="1">
    <source>
        <dbReference type="SAM" id="MobiDB-lite"/>
    </source>
</evidence>
<feature type="compositionally biased region" description="Polar residues" evidence="1">
    <location>
        <begin position="1504"/>
        <end position="1525"/>
    </location>
</feature>
<keyword evidence="4" id="KW-1185">Reference proteome</keyword>
<evidence type="ECO:0000259" key="2">
    <source>
        <dbReference type="Pfam" id="PF25794"/>
    </source>
</evidence>
<sequence length="1803" mass="202193">MTSRQRKHIESIRHEQLLDCDEVDKGANSTVKAGVSWLHLQVTNSLKMLADQLNSKKTHFLLELLQNCEDNTYAPNVVPDVSICFRKDVVVIHNNEVGFRPEDVTSITRVGQSTKKNMAGFIGEKGIGFKSVFKVADEVYIKSGGYSFRFDAKKPLIGMIAPEWVENFTIPSPPSTTTIALKLKPNIDSEHIASQLEELHGNLLLFLKKISRLTVETQNTTAKYVRERRGSDISITRYSLAPAEVSLFKVSRVEADMRSVQEEKREGVHRSELILAFKHDGTGPVEDPCEVFAFLPLRAYGFKFIIQGDFLVTAAREGIITDSAWNKCIIDHLPNAFIQAIPLFTDKSTPLRWNFLSYVPICSDISDAFFFPAVERLLDRLRKQPIILTINSDFVEPQKCIACPKLFTINDKDPLIPNSAMKRINGIVYRHPAYTVPQQLQKWIEYQTLDIALFMATLKLYDCSQNPPEWFEKLFEKLKQMPTKQQRIRTHGKRKDAVDIDALKKSFKIFMLDTGEVVTMADRTIFFTSPTITKAPDKSFHFLHPEMHQSTDSRYFLVSLGITEADPANIAHKILDLHSSWSDTDDPDPSEIATHLQFLHLNFASIRPTDLEKMKEKLYLRIEGGTEYASPEDLYLPTAELKSLLRGEERSAWFVHPGAIDPNATQLHPRYHDFLVALGVNDCIRVALRDGRLSAEFEKVVKKEEQGEALLIMLSQHWSSKYQQYVKSKPQFVQLVSDMRVKVDFRSTGRAWKPLKSTYLKRTAITALLGGDLPFVQLQAPSEQRWDFLENFGVGIRPGGKALLKRLEEMSESGNDVEKRRVDDIYGALQQLVRSGNKFDRERFKTAKLIYIPGTRTTNPCWTSLHTCRWAGDPTVFPSLHFLKDIYPTFDTLFVEYFKVPNIEVSDWAVELERLVSQPAPVPASDVKMCWRILREVATWVGRREVHTMPDDAEEGGDEANGFPDLVGDEEWLKTLLTKPIFYTRTRDGNKGFRASNGLLVVPDDADCVKLFSRNVDILDVPVEEVPALKPLFQKVTPPLFFLSKIVRRDPKPLGRMVRKEDFERRLEEVMPLIGRCIYNWSAPHYTDLSRRLRYLSTAKVYTAEAIQNVCTLTYDGETFQKTGRQHAYLGAAPTTGLSPGAPRTDSPVVYTAFPPDLPIMQQLYNLMLCCKKYARLPVHVMDKAHMLIQMEGAEDRERFLKGHGIGELPEDWGQPVQIRISQSPRYTPCSSGPSAPSTSYGPYGSRGRDRSRDMSEESERPLKRSRVGEAARRAVMFQDEDGVIDVDAWYEQRMSEGPQNGSPSTLMARRSLSVNVKREETPMKQRNSADDVELIDMDDDFVIVKREQSPAPAPASEEPEASPSATIIKSENSSAPALEDPVAPSSNEMDLDERPSAAAGLESPEGGMDEAESSGAEPRLQNSTSGDINADHPSADDDEANMQIDEHEEVLRAFPVPTAPLLYDEPDERDEMTSIDAPFINNGSNRVISSASGSGDAAAEDNVPQNADTEQPAVSTDRSATCPRTPSPPNTHADARSGETTNKTHPTGSNGPNIVQFRLPSDGVILPAIDDPDSDDDVLMDGGDENEDDVPALKGHEQIATQEESGNPNGETSGHKTYASELAGGDQLAASRSNVHIDDPMVEDRPLTVEEQPRAVEDQQLAAPQYVQRAHTHLSTHIPDFPPLTETTSQKSYTLSYVDSRDLMNTFCKQNGDVLGAIPASGATWRILVKTMETDGEVKMTKEEYDEAQLVYGLNGPTILAILIVPPEVLAGDAEAWKPRIWIDPLMLYDERQITMGFREAS</sequence>
<dbReference type="InterPro" id="IPR036890">
    <property type="entry name" value="HATPase_C_sf"/>
</dbReference>
<dbReference type="NCBIfam" id="NF047352">
    <property type="entry name" value="P_loop_sacsin"/>
    <property type="match status" value="1"/>
</dbReference>
<dbReference type="PANTHER" id="PTHR32387">
    <property type="entry name" value="WU:FJ29H11"/>
    <property type="match status" value="1"/>
</dbReference>
<dbReference type="InterPro" id="IPR058210">
    <property type="entry name" value="SACS/Nov_dom"/>
</dbReference>